<feature type="non-terminal residue" evidence="2">
    <location>
        <position position="65"/>
    </location>
</feature>
<dbReference type="RefSeq" id="WP_164325515.1">
    <property type="nucleotide sequence ID" value="NZ_JAAGLU010000969.1"/>
</dbReference>
<keyword evidence="1" id="KW-0472">Membrane</keyword>
<accession>A0A6B3CC18</accession>
<reference evidence="2" key="1">
    <citation type="submission" date="2020-01" db="EMBL/GenBank/DDBJ databases">
        <title>Insect and environment-associated Actinomycetes.</title>
        <authorList>
            <person name="Currrie C."/>
            <person name="Chevrette M."/>
            <person name="Carlson C."/>
            <person name="Stubbendieck R."/>
            <person name="Wendt-Pienkowski E."/>
        </authorList>
    </citation>
    <scope>NUCLEOTIDE SEQUENCE</scope>
    <source>
        <strain evidence="2">SID12501</strain>
    </source>
</reference>
<feature type="transmembrane region" description="Helical" evidence="1">
    <location>
        <begin position="33"/>
        <end position="54"/>
    </location>
</feature>
<sequence length="65" mass="6945">MSDPLPYGPVLARLAEPLRRGFLVVNRRVAAPLLRRGGGVLLATPLAGSILLLATRGRASGERRE</sequence>
<evidence type="ECO:0000256" key="1">
    <source>
        <dbReference type="SAM" id="Phobius"/>
    </source>
</evidence>
<gene>
    <name evidence="2" type="ORF">G3I71_49390</name>
</gene>
<name>A0A6B3CC18_9ACTN</name>
<dbReference type="AlphaFoldDB" id="A0A6B3CC18"/>
<organism evidence="2">
    <name type="scientific">Streptomyces sp. SID12501</name>
    <dbReference type="NCBI Taxonomy" id="2706042"/>
    <lineage>
        <taxon>Bacteria</taxon>
        <taxon>Bacillati</taxon>
        <taxon>Actinomycetota</taxon>
        <taxon>Actinomycetes</taxon>
        <taxon>Kitasatosporales</taxon>
        <taxon>Streptomycetaceae</taxon>
        <taxon>Streptomyces</taxon>
    </lineage>
</organism>
<protein>
    <submittedName>
        <fullName evidence="2">Uncharacterized protein</fullName>
    </submittedName>
</protein>
<evidence type="ECO:0000313" key="2">
    <source>
        <dbReference type="EMBL" id="NEC93570.1"/>
    </source>
</evidence>
<proteinExistence type="predicted"/>
<keyword evidence="1" id="KW-0812">Transmembrane</keyword>
<keyword evidence="1" id="KW-1133">Transmembrane helix</keyword>
<dbReference type="EMBL" id="JAAGLU010000969">
    <property type="protein sequence ID" value="NEC93570.1"/>
    <property type="molecule type" value="Genomic_DNA"/>
</dbReference>
<comment type="caution">
    <text evidence="2">The sequence shown here is derived from an EMBL/GenBank/DDBJ whole genome shotgun (WGS) entry which is preliminary data.</text>
</comment>